<evidence type="ECO:0000256" key="1">
    <source>
        <dbReference type="SAM" id="MobiDB-lite"/>
    </source>
</evidence>
<comment type="caution">
    <text evidence="2">The sequence shown here is derived from an EMBL/GenBank/DDBJ whole genome shotgun (WGS) entry which is preliminary data.</text>
</comment>
<evidence type="ECO:0000313" key="2">
    <source>
        <dbReference type="EMBL" id="KAK7531164.1"/>
    </source>
</evidence>
<organism evidence="2 3">
    <name type="scientific">Phyllosticta citricarpa</name>
    <dbReference type="NCBI Taxonomy" id="55181"/>
    <lineage>
        <taxon>Eukaryota</taxon>
        <taxon>Fungi</taxon>
        <taxon>Dikarya</taxon>
        <taxon>Ascomycota</taxon>
        <taxon>Pezizomycotina</taxon>
        <taxon>Dothideomycetes</taxon>
        <taxon>Dothideomycetes incertae sedis</taxon>
        <taxon>Botryosphaeriales</taxon>
        <taxon>Phyllostictaceae</taxon>
        <taxon>Phyllosticta</taxon>
    </lineage>
</organism>
<protein>
    <submittedName>
        <fullName evidence="2">Uncharacterized protein</fullName>
    </submittedName>
</protein>
<name>A0ABR1L7E3_9PEZI</name>
<reference evidence="2 3" key="1">
    <citation type="submission" date="2024-04" db="EMBL/GenBank/DDBJ databases">
        <title>Phyllosticta paracitricarpa is synonymous to the EU quarantine fungus P. citricarpa based on phylogenomic analyses.</title>
        <authorList>
            <consortium name="Lawrence Berkeley National Laboratory"/>
            <person name="Van Ingen-Buijs V.A."/>
            <person name="Van Westerhoven A.C."/>
            <person name="Haridas S."/>
            <person name="Skiadas P."/>
            <person name="Martin F."/>
            <person name="Groenewald J.Z."/>
            <person name="Crous P.W."/>
            <person name="Seidl M.F."/>
        </authorList>
    </citation>
    <scope>NUCLEOTIDE SEQUENCE [LARGE SCALE GENOMIC DNA]</scope>
    <source>
        <strain evidence="2 3">CBS 122670</strain>
    </source>
</reference>
<keyword evidence="3" id="KW-1185">Reference proteome</keyword>
<evidence type="ECO:0000313" key="3">
    <source>
        <dbReference type="Proteomes" id="UP001365128"/>
    </source>
</evidence>
<accession>A0ABR1L7E3</accession>
<gene>
    <name evidence="2" type="ORF">IWX46DRAFT_630820</name>
</gene>
<feature type="compositionally biased region" description="Pro residues" evidence="1">
    <location>
        <begin position="40"/>
        <end position="51"/>
    </location>
</feature>
<dbReference type="Proteomes" id="UP001365128">
    <property type="component" value="Unassembled WGS sequence"/>
</dbReference>
<dbReference type="EMBL" id="JBBPDW010000057">
    <property type="protein sequence ID" value="KAK7531164.1"/>
    <property type="molecule type" value="Genomic_DNA"/>
</dbReference>
<proteinExistence type="predicted"/>
<sequence>MEAAVMSSPLAAPMTTTPCLFTCLLTQLSASSQPKQAATYPPPPAHPPHAHPPAFGTRSCSGHIRGAVLSAARRVRHGRYGTVVSCLLFFASSSATRLPKPLSLLPVSLASSSNKARMSERFASREHCVDAFRAGARRASGVARCVDCGCGREPPWRLVMVGWLFGRQVDA</sequence>
<feature type="region of interest" description="Disordered" evidence="1">
    <location>
        <begin position="34"/>
        <end position="53"/>
    </location>
</feature>